<evidence type="ECO:0000313" key="3">
    <source>
        <dbReference type="Proteomes" id="UP001152622"/>
    </source>
</evidence>
<organism evidence="2 3">
    <name type="scientific">Synaphobranchus kaupii</name>
    <name type="common">Kaup's arrowtooth eel</name>
    <dbReference type="NCBI Taxonomy" id="118154"/>
    <lineage>
        <taxon>Eukaryota</taxon>
        <taxon>Metazoa</taxon>
        <taxon>Chordata</taxon>
        <taxon>Craniata</taxon>
        <taxon>Vertebrata</taxon>
        <taxon>Euteleostomi</taxon>
        <taxon>Actinopterygii</taxon>
        <taxon>Neopterygii</taxon>
        <taxon>Teleostei</taxon>
        <taxon>Anguilliformes</taxon>
        <taxon>Synaphobranchidae</taxon>
        <taxon>Synaphobranchus</taxon>
    </lineage>
</organism>
<dbReference type="EMBL" id="JAINUF010000003">
    <property type="protein sequence ID" value="KAJ8368166.1"/>
    <property type="molecule type" value="Genomic_DNA"/>
</dbReference>
<protein>
    <submittedName>
        <fullName evidence="2">Uncharacterized protein</fullName>
    </submittedName>
</protein>
<name>A0A9Q1FVW3_SYNKA</name>
<accession>A0A9Q1FVW3</accession>
<evidence type="ECO:0000256" key="1">
    <source>
        <dbReference type="SAM" id="MobiDB-lite"/>
    </source>
</evidence>
<evidence type="ECO:0000313" key="2">
    <source>
        <dbReference type="EMBL" id="KAJ8368166.1"/>
    </source>
</evidence>
<dbReference type="AlphaFoldDB" id="A0A9Q1FVW3"/>
<keyword evidence="3" id="KW-1185">Reference proteome</keyword>
<gene>
    <name evidence="2" type="ORF">SKAU_G00081940</name>
</gene>
<sequence length="79" mass="8641">MRIVYAYGNYGKLFRHHDFRGDEAIIGGARILEASQRGAVVAITTAQRSQQRSEEVDASGPATQKQHRGQGVVCKQATP</sequence>
<comment type="caution">
    <text evidence="2">The sequence shown here is derived from an EMBL/GenBank/DDBJ whole genome shotgun (WGS) entry which is preliminary data.</text>
</comment>
<reference evidence="2" key="1">
    <citation type="journal article" date="2023" name="Science">
        <title>Genome structures resolve the early diversification of teleost fishes.</title>
        <authorList>
            <person name="Parey E."/>
            <person name="Louis A."/>
            <person name="Montfort J."/>
            <person name="Bouchez O."/>
            <person name="Roques C."/>
            <person name="Iampietro C."/>
            <person name="Lluch J."/>
            <person name="Castinel A."/>
            <person name="Donnadieu C."/>
            <person name="Desvignes T."/>
            <person name="Floi Bucao C."/>
            <person name="Jouanno E."/>
            <person name="Wen M."/>
            <person name="Mejri S."/>
            <person name="Dirks R."/>
            <person name="Jansen H."/>
            <person name="Henkel C."/>
            <person name="Chen W.J."/>
            <person name="Zahm M."/>
            <person name="Cabau C."/>
            <person name="Klopp C."/>
            <person name="Thompson A.W."/>
            <person name="Robinson-Rechavi M."/>
            <person name="Braasch I."/>
            <person name="Lecointre G."/>
            <person name="Bobe J."/>
            <person name="Postlethwait J.H."/>
            <person name="Berthelot C."/>
            <person name="Roest Crollius H."/>
            <person name="Guiguen Y."/>
        </authorList>
    </citation>
    <scope>NUCLEOTIDE SEQUENCE</scope>
    <source>
        <strain evidence="2">WJC10195</strain>
    </source>
</reference>
<proteinExistence type="predicted"/>
<dbReference type="Proteomes" id="UP001152622">
    <property type="component" value="Chromosome 3"/>
</dbReference>
<feature type="region of interest" description="Disordered" evidence="1">
    <location>
        <begin position="45"/>
        <end position="79"/>
    </location>
</feature>